<dbReference type="OrthoDB" id="5723777at2"/>
<dbReference type="SUPFAM" id="SSF51679">
    <property type="entry name" value="Bacterial luciferase-like"/>
    <property type="match status" value="1"/>
</dbReference>
<dbReference type="AlphaFoldDB" id="A0A1G7E3T1"/>
<name>A0A1G7E3T1_PSEOR</name>
<dbReference type="PANTHER" id="PTHR43244:SF1">
    <property type="entry name" value="5,10-METHYLENETETRAHYDROMETHANOPTERIN REDUCTASE"/>
    <property type="match status" value="1"/>
</dbReference>
<evidence type="ECO:0000313" key="4">
    <source>
        <dbReference type="Proteomes" id="UP000198967"/>
    </source>
</evidence>
<dbReference type="InterPro" id="IPR050564">
    <property type="entry name" value="F420-G6PD/mer"/>
</dbReference>
<dbReference type="Proteomes" id="UP000198967">
    <property type="component" value="Unassembled WGS sequence"/>
</dbReference>
<dbReference type="Pfam" id="PF00296">
    <property type="entry name" value="Bac_luciferase"/>
    <property type="match status" value="1"/>
</dbReference>
<dbReference type="PANTHER" id="PTHR43244">
    <property type="match status" value="1"/>
</dbReference>
<sequence length="205" mass="22028">MVAVEYRLAPEHPFPAPLEDIPVALTAFGPATLALAGRAADMVILHTYFADETVARCVERVRTAAERAGRDPAAVQVWSCYATVPDTLGEEARLRKTVARLATYLQVYGDLLVATNEWDPAALRRFRADPVVAGLGGWADVVATRAEIEHIASVLPEEWLAPAATGSVEHCAAQVRAQFDLGVDGVIMHCATPAELEPVVKAYLA</sequence>
<evidence type="ECO:0000259" key="2">
    <source>
        <dbReference type="Pfam" id="PF00296"/>
    </source>
</evidence>
<keyword evidence="4" id="KW-1185">Reference proteome</keyword>
<feature type="domain" description="Luciferase-like" evidence="2">
    <location>
        <begin position="14"/>
        <end position="184"/>
    </location>
</feature>
<keyword evidence="1" id="KW-0560">Oxidoreductase</keyword>
<dbReference type="Gene3D" id="3.20.20.30">
    <property type="entry name" value="Luciferase-like domain"/>
    <property type="match status" value="1"/>
</dbReference>
<protein>
    <submittedName>
        <fullName evidence="3">Alpha/beta hydrolase fold</fullName>
    </submittedName>
</protein>
<dbReference type="InterPro" id="IPR011251">
    <property type="entry name" value="Luciferase-like_dom"/>
</dbReference>
<evidence type="ECO:0000313" key="3">
    <source>
        <dbReference type="EMBL" id="SDE58321.1"/>
    </source>
</evidence>
<dbReference type="GO" id="GO:0016705">
    <property type="term" value="F:oxidoreductase activity, acting on paired donors, with incorporation or reduction of molecular oxygen"/>
    <property type="evidence" value="ECO:0007669"/>
    <property type="project" value="InterPro"/>
</dbReference>
<evidence type="ECO:0000256" key="1">
    <source>
        <dbReference type="ARBA" id="ARBA00023002"/>
    </source>
</evidence>
<dbReference type="STRING" id="366584.SAMN05216377_101243"/>
<gene>
    <name evidence="3" type="ORF">SAMN05216377_101243</name>
</gene>
<reference evidence="3 4" key="1">
    <citation type="submission" date="2016-10" db="EMBL/GenBank/DDBJ databases">
        <authorList>
            <person name="de Groot N.N."/>
        </authorList>
    </citation>
    <scope>NUCLEOTIDE SEQUENCE [LARGE SCALE GENOMIC DNA]</scope>
    <source>
        <strain evidence="3 4">CGMCC 4.3143</strain>
    </source>
</reference>
<proteinExistence type="predicted"/>
<accession>A0A1G7E3T1</accession>
<keyword evidence="3" id="KW-0378">Hydrolase</keyword>
<organism evidence="3 4">
    <name type="scientific">Pseudonocardia oroxyli</name>
    <dbReference type="NCBI Taxonomy" id="366584"/>
    <lineage>
        <taxon>Bacteria</taxon>
        <taxon>Bacillati</taxon>
        <taxon>Actinomycetota</taxon>
        <taxon>Actinomycetes</taxon>
        <taxon>Pseudonocardiales</taxon>
        <taxon>Pseudonocardiaceae</taxon>
        <taxon>Pseudonocardia</taxon>
    </lineage>
</organism>
<dbReference type="InterPro" id="IPR036661">
    <property type="entry name" value="Luciferase-like_sf"/>
</dbReference>
<dbReference type="RefSeq" id="WP_093075188.1">
    <property type="nucleotide sequence ID" value="NZ_FNBE01000001.1"/>
</dbReference>
<dbReference type="EMBL" id="FNBE01000001">
    <property type="protein sequence ID" value="SDE58321.1"/>
    <property type="molecule type" value="Genomic_DNA"/>
</dbReference>
<dbReference type="GO" id="GO:0016787">
    <property type="term" value="F:hydrolase activity"/>
    <property type="evidence" value="ECO:0007669"/>
    <property type="project" value="UniProtKB-KW"/>
</dbReference>